<evidence type="ECO:0000256" key="2">
    <source>
        <dbReference type="ARBA" id="ARBA00023015"/>
    </source>
</evidence>
<sequence length="93" mass="10824">MTLQIGEISKRSQVNKDTIRYYERVGLIPEPTRKESGYRIYSEDMVERLGFIKKMQELGFTLKEIDKLLGVKDKDDTKCSDIMAFSAEKLKEV</sequence>
<dbReference type="SMART" id="SM00422">
    <property type="entry name" value="HTH_MERR"/>
    <property type="match status" value="1"/>
</dbReference>
<dbReference type="Pfam" id="PF13411">
    <property type="entry name" value="MerR_1"/>
    <property type="match status" value="1"/>
</dbReference>
<dbReference type="PROSITE" id="PS50937">
    <property type="entry name" value="HTH_MERR_2"/>
    <property type="match status" value="1"/>
</dbReference>
<keyword evidence="2" id="KW-0805">Transcription regulation</keyword>
<proteinExistence type="predicted"/>
<dbReference type="PANTHER" id="PTHR30204:SF69">
    <property type="entry name" value="MERR-FAMILY TRANSCRIPTIONAL REGULATOR"/>
    <property type="match status" value="1"/>
</dbReference>
<protein>
    <submittedName>
        <fullName evidence="6">MerR family transcriptional regulator</fullName>
    </submittedName>
</protein>
<evidence type="ECO:0000256" key="4">
    <source>
        <dbReference type="ARBA" id="ARBA00023163"/>
    </source>
</evidence>
<dbReference type="Proteomes" id="UP001596410">
    <property type="component" value="Unassembled WGS sequence"/>
</dbReference>
<evidence type="ECO:0000256" key="1">
    <source>
        <dbReference type="ARBA" id="ARBA00022491"/>
    </source>
</evidence>
<reference evidence="7" key="1">
    <citation type="journal article" date="2019" name="Int. J. Syst. Evol. Microbiol.">
        <title>The Global Catalogue of Microorganisms (GCM) 10K type strain sequencing project: providing services to taxonomists for standard genome sequencing and annotation.</title>
        <authorList>
            <consortium name="The Broad Institute Genomics Platform"/>
            <consortium name="The Broad Institute Genome Sequencing Center for Infectious Disease"/>
            <person name="Wu L."/>
            <person name="Ma J."/>
        </authorList>
    </citation>
    <scope>NUCLEOTIDE SEQUENCE [LARGE SCALE GENOMIC DNA]</scope>
    <source>
        <strain evidence="7">CGMCC 4.1621</strain>
    </source>
</reference>
<gene>
    <name evidence="6" type="ORF">ACFQIC_15860</name>
</gene>
<comment type="caution">
    <text evidence="6">The sequence shown here is derived from an EMBL/GenBank/DDBJ whole genome shotgun (WGS) entry which is preliminary data.</text>
</comment>
<evidence type="ECO:0000259" key="5">
    <source>
        <dbReference type="PROSITE" id="PS50937"/>
    </source>
</evidence>
<evidence type="ECO:0000313" key="7">
    <source>
        <dbReference type="Proteomes" id="UP001596410"/>
    </source>
</evidence>
<dbReference type="PROSITE" id="PS00552">
    <property type="entry name" value="HTH_MERR_1"/>
    <property type="match status" value="1"/>
</dbReference>
<keyword evidence="7" id="KW-1185">Reference proteome</keyword>
<feature type="non-terminal residue" evidence="6">
    <location>
        <position position="93"/>
    </location>
</feature>
<keyword evidence="3" id="KW-0238">DNA-binding</keyword>
<organism evidence="6 7">
    <name type="scientific">Halobacillus seohaensis</name>
    <dbReference type="NCBI Taxonomy" id="447421"/>
    <lineage>
        <taxon>Bacteria</taxon>
        <taxon>Bacillati</taxon>
        <taxon>Bacillota</taxon>
        <taxon>Bacilli</taxon>
        <taxon>Bacillales</taxon>
        <taxon>Bacillaceae</taxon>
        <taxon>Halobacillus</taxon>
    </lineage>
</organism>
<dbReference type="RefSeq" id="WP_390217405.1">
    <property type="nucleotide sequence ID" value="NZ_JBHSZV010000043.1"/>
</dbReference>
<keyword evidence="1" id="KW-0678">Repressor</keyword>
<dbReference type="Gene3D" id="1.10.1660.10">
    <property type="match status" value="1"/>
</dbReference>
<accession>A0ABW2EP81</accession>
<dbReference type="PANTHER" id="PTHR30204">
    <property type="entry name" value="REDOX-CYCLING DRUG-SENSING TRANSCRIPTIONAL ACTIVATOR SOXR"/>
    <property type="match status" value="1"/>
</dbReference>
<keyword evidence="4" id="KW-0804">Transcription</keyword>
<dbReference type="InterPro" id="IPR009061">
    <property type="entry name" value="DNA-bd_dom_put_sf"/>
</dbReference>
<name>A0ABW2EP81_9BACI</name>
<dbReference type="SUPFAM" id="SSF46955">
    <property type="entry name" value="Putative DNA-binding domain"/>
    <property type="match status" value="1"/>
</dbReference>
<dbReference type="InterPro" id="IPR047057">
    <property type="entry name" value="MerR_fam"/>
</dbReference>
<dbReference type="InterPro" id="IPR000551">
    <property type="entry name" value="MerR-type_HTH_dom"/>
</dbReference>
<evidence type="ECO:0000313" key="6">
    <source>
        <dbReference type="EMBL" id="MFC7063291.1"/>
    </source>
</evidence>
<dbReference type="PRINTS" id="PR00040">
    <property type="entry name" value="HTHMERR"/>
</dbReference>
<evidence type="ECO:0000256" key="3">
    <source>
        <dbReference type="ARBA" id="ARBA00023125"/>
    </source>
</evidence>
<feature type="domain" description="HTH merR-type" evidence="5">
    <location>
        <begin position="2"/>
        <end position="71"/>
    </location>
</feature>
<dbReference type="EMBL" id="JBHSZV010000043">
    <property type="protein sequence ID" value="MFC7063291.1"/>
    <property type="molecule type" value="Genomic_DNA"/>
</dbReference>